<dbReference type="InterPro" id="IPR007791">
    <property type="entry name" value="DjlA_N"/>
</dbReference>
<accession>A0A3S3UR52</accession>
<dbReference type="Proteomes" id="UP000287447">
    <property type="component" value="Unassembled WGS sequence"/>
</dbReference>
<gene>
    <name evidence="2" type="ORF">EOI86_05050</name>
</gene>
<sequence length="141" mass="15704">MFEKLRDAIQEAVERHRHRPFLEAAMAACAYVAMADGSISIGERGRVDDIMEHLDQLRIFDPHEGVDLMNEFADGLRDDPKKGKKAVMKAVAEMADDPEAAYLVARMCIAISNADADFSQVEREAVIEIIDVLKASDRVTI</sequence>
<protein>
    <recommendedName>
        <fullName evidence="1">Co-chaperone DjlA N-terminal domain-containing protein</fullName>
    </recommendedName>
</protein>
<evidence type="ECO:0000313" key="3">
    <source>
        <dbReference type="Proteomes" id="UP000287447"/>
    </source>
</evidence>
<comment type="caution">
    <text evidence="2">The sequence shown here is derived from an EMBL/GenBank/DDBJ whole genome shotgun (WGS) entry which is preliminary data.</text>
</comment>
<evidence type="ECO:0000259" key="1">
    <source>
        <dbReference type="Pfam" id="PF05099"/>
    </source>
</evidence>
<evidence type="ECO:0000313" key="2">
    <source>
        <dbReference type="EMBL" id="RVU38645.1"/>
    </source>
</evidence>
<dbReference type="SUPFAM" id="SSF158682">
    <property type="entry name" value="TerB-like"/>
    <property type="match status" value="1"/>
</dbReference>
<dbReference type="OrthoDB" id="7365480at2"/>
<proteinExistence type="predicted"/>
<organism evidence="2 3">
    <name type="scientific">Hwanghaeella grinnelliae</name>
    <dbReference type="NCBI Taxonomy" id="2500179"/>
    <lineage>
        <taxon>Bacteria</taxon>
        <taxon>Pseudomonadati</taxon>
        <taxon>Pseudomonadota</taxon>
        <taxon>Alphaproteobacteria</taxon>
        <taxon>Rhodospirillales</taxon>
        <taxon>Rhodospirillaceae</taxon>
        <taxon>Hwanghaeella</taxon>
    </lineage>
</organism>
<reference evidence="3" key="1">
    <citation type="submission" date="2019-01" db="EMBL/GenBank/DDBJ databases">
        <title>Gri0909 isolated from a small marine red alga.</title>
        <authorList>
            <person name="Kim J."/>
            <person name="Jeong S.E."/>
            <person name="Jeon C.O."/>
        </authorList>
    </citation>
    <scope>NUCLEOTIDE SEQUENCE [LARGE SCALE GENOMIC DNA]</scope>
    <source>
        <strain evidence="3">Gri0909</strain>
    </source>
</reference>
<dbReference type="Gene3D" id="1.10.3680.10">
    <property type="entry name" value="TerB-like"/>
    <property type="match status" value="1"/>
</dbReference>
<dbReference type="AlphaFoldDB" id="A0A3S3UR52"/>
<dbReference type="InterPro" id="IPR029024">
    <property type="entry name" value="TerB-like"/>
</dbReference>
<name>A0A3S3UR52_9PROT</name>
<feature type="domain" description="Co-chaperone DjlA N-terminal" evidence="1">
    <location>
        <begin position="23"/>
        <end position="138"/>
    </location>
</feature>
<dbReference type="EMBL" id="SADE01000001">
    <property type="protein sequence ID" value="RVU38645.1"/>
    <property type="molecule type" value="Genomic_DNA"/>
</dbReference>
<dbReference type="RefSeq" id="WP_127764018.1">
    <property type="nucleotide sequence ID" value="NZ_SADE01000001.1"/>
</dbReference>
<keyword evidence="3" id="KW-1185">Reference proteome</keyword>
<dbReference type="Pfam" id="PF05099">
    <property type="entry name" value="TerB"/>
    <property type="match status" value="1"/>
</dbReference>